<feature type="domain" description="HAMP" evidence="17">
    <location>
        <begin position="310"/>
        <end position="363"/>
    </location>
</feature>
<evidence type="ECO:0000256" key="3">
    <source>
        <dbReference type="ARBA" id="ARBA00012438"/>
    </source>
</evidence>
<evidence type="ECO:0000256" key="5">
    <source>
        <dbReference type="ARBA" id="ARBA00022553"/>
    </source>
</evidence>
<dbReference type="InterPro" id="IPR036097">
    <property type="entry name" value="HisK_dim/P_sf"/>
</dbReference>
<evidence type="ECO:0000313" key="19">
    <source>
        <dbReference type="Proteomes" id="UP001160625"/>
    </source>
</evidence>
<dbReference type="SUPFAM" id="SSF55785">
    <property type="entry name" value="PYP-like sensor domain (PAS domain)"/>
    <property type="match status" value="1"/>
</dbReference>
<evidence type="ECO:0000256" key="7">
    <source>
        <dbReference type="ARBA" id="ARBA00022692"/>
    </source>
</evidence>
<dbReference type="SMART" id="SM00387">
    <property type="entry name" value="HATPase_c"/>
    <property type="match status" value="1"/>
</dbReference>
<protein>
    <recommendedName>
        <fullName evidence="3">histidine kinase</fullName>
        <ecNumber evidence="3">2.7.13.3</ecNumber>
    </recommendedName>
</protein>
<dbReference type="PROSITE" id="PS50109">
    <property type="entry name" value="HIS_KIN"/>
    <property type="match status" value="1"/>
</dbReference>
<keyword evidence="8" id="KW-0547">Nucleotide-binding</keyword>
<accession>A0ABT6MYC0</accession>
<keyword evidence="12" id="KW-0902">Two-component regulatory system</keyword>
<evidence type="ECO:0000256" key="8">
    <source>
        <dbReference type="ARBA" id="ARBA00022741"/>
    </source>
</evidence>
<evidence type="ECO:0000256" key="13">
    <source>
        <dbReference type="ARBA" id="ARBA00023136"/>
    </source>
</evidence>
<dbReference type="Proteomes" id="UP001160625">
    <property type="component" value="Unassembled WGS sequence"/>
</dbReference>
<feature type="transmembrane region" description="Helical" evidence="15">
    <location>
        <begin position="286"/>
        <end position="306"/>
    </location>
</feature>
<evidence type="ECO:0000259" key="16">
    <source>
        <dbReference type="PROSITE" id="PS50109"/>
    </source>
</evidence>
<dbReference type="Pfam" id="PF00672">
    <property type="entry name" value="HAMP"/>
    <property type="match status" value="1"/>
</dbReference>
<comment type="catalytic activity">
    <reaction evidence="1">
        <text>ATP + protein L-histidine = ADP + protein N-phospho-L-histidine.</text>
        <dbReference type="EC" id="2.7.13.3"/>
    </reaction>
</comment>
<dbReference type="InterPro" id="IPR013767">
    <property type="entry name" value="PAS_fold"/>
</dbReference>
<dbReference type="Gene3D" id="3.30.450.20">
    <property type="entry name" value="PAS domain"/>
    <property type="match status" value="1"/>
</dbReference>
<dbReference type="SMART" id="SM00388">
    <property type="entry name" value="HisKA"/>
    <property type="match status" value="1"/>
</dbReference>
<dbReference type="CDD" id="cd00130">
    <property type="entry name" value="PAS"/>
    <property type="match status" value="1"/>
</dbReference>
<dbReference type="Gene3D" id="6.10.340.10">
    <property type="match status" value="1"/>
</dbReference>
<dbReference type="InterPro" id="IPR003594">
    <property type="entry name" value="HATPase_dom"/>
</dbReference>
<keyword evidence="10 18" id="KW-0067">ATP-binding</keyword>
<dbReference type="Pfam" id="PF19312">
    <property type="entry name" value="NtrY_N"/>
    <property type="match status" value="1"/>
</dbReference>
<keyword evidence="13 15" id="KW-0472">Membrane</keyword>
<dbReference type="SMART" id="SM00091">
    <property type="entry name" value="PAS"/>
    <property type="match status" value="1"/>
</dbReference>
<feature type="transmembrane region" description="Helical" evidence="15">
    <location>
        <begin position="84"/>
        <end position="107"/>
    </location>
</feature>
<evidence type="ECO:0000313" key="18">
    <source>
        <dbReference type="EMBL" id="MDH7638055.1"/>
    </source>
</evidence>
<dbReference type="PANTHER" id="PTHR43065:SF10">
    <property type="entry name" value="PEROXIDE STRESS-ACTIVATED HISTIDINE KINASE MAK3"/>
    <property type="match status" value="1"/>
</dbReference>
<dbReference type="Gene3D" id="1.10.287.130">
    <property type="match status" value="1"/>
</dbReference>
<dbReference type="Gene3D" id="3.30.565.10">
    <property type="entry name" value="Histidine kinase-like ATPase, C-terminal domain"/>
    <property type="match status" value="1"/>
</dbReference>
<dbReference type="InterPro" id="IPR036890">
    <property type="entry name" value="HATPase_C_sf"/>
</dbReference>
<dbReference type="InterPro" id="IPR035965">
    <property type="entry name" value="PAS-like_dom_sf"/>
</dbReference>
<dbReference type="InterPro" id="IPR000014">
    <property type="entry name" value="PAS"/>
</dbReference>
<evidence type="ECO:0000259" key="17">
    <source>
        <dbReference type="PROSITE" id="PS50885"/>
    </source>
</evidence>
<dbReference type="PRINTS" id="PR00344">
    <property type="entry name" value="BCTRLSENSOR"/>
</dbReference>
<dbReference type="InterPro" id="IPR017232">
    <property type="entry name" value="NtrY"/>
</dbReference>
<evidence type="ECO:0000256" key="15">
    <source>
        <dbReference type="SAM" id="Phobius"/>
    </source>
</evidence>
<organism evidence="18 19">
    <name type="scientific">Sphingomonas oryzagri</name>
    <dbReference type="NCBI Taxonomy" id="3042314"/>
    <lineage>
        <taxon>Bacteria</taxon>
        <taxon>Pseudomonadati</taxon>
        <taxon>Pseudomonadota</taxon>
        <taxon>Alphaproteobacteria</taxon>
        <taxon>Sphingomonadales</taxon>
        <taxon>Sphingomonadaceae</taxon>
        <taxon>Sphingomonas</taxon>
    </lineage>
</organism>
<dbReference type="PIRSF" id="PIRSF037532">
    <property type="entry name" value="STHK_NtrY"/>
    <property type="match status" value="1"/>
</dbReference>
<dbReference type="SUPFAM" id="SSF158472">
    <property type="entry name" value="HAMP domain-like"/>
    <property type="match status" value="1"/>
</dbReference>
<dbReference type="SUPFAM" id="SSF47384">
    <property type="entry name" value="Homodimeric domain of signal transducing histidine kinase"/>
    <property type="match status" value="1"/>
</dbReference>
<evidence type="ECO:0000256" key="12">
    <source>
        <dbReference type="ARBA" id="ARBA00023012"/>
    </source>
</evidence>
<dbReference type="InterPro" id="IPR003660">
    <property type="entry name" value="HAMP_dom"/>
</dbReference>
<feature type="compositionally biased region" description="Basic and acidic residues" evidence="14">
    <location>
        <begin position="724"/>
        <end position="736"/>
    </location>
</feature>
<feature type="region of interest" description="Disordered" evidence="14">
    <location>
        <begin position="709"/>
        <end position="736"/>
    </location>
</feature>
<keyword evidence="19" id="KW-1185">Reference proteome</keyword>
<dbReference type="PROSITE" id="PS50885">
    <property type="entry name" value="HAMP"/>
    <property type="match status" value="1"/>
</dbReference>
<comment type="caution">
    <text evidence="18">The sequence shown here is derived from an EMBL/GenBank/DDBJ whole genome shotgun (WGS) entry which is preliminary data.</text>
</comment>
<comment type="subcellular location">
    <subcellularLocation>
        <location evidence="2">Cell membrane</location>
        <topology evidence="2">Multi-pass membrane protein</topology>
    </subcellularLocation>
</comment>
<evidence type="ECO:0000256" key="1">
    <source>
        <dbReference type="ARBA" id="ARBA00000085"/>
    </source>
</evidence>
<dbReference type="Pfam" id="PF00989">
    <property type="entry name" value="PAS"/>
    <property type="match status" value="1"/>
</dbReference>
<dbReference type="SMART" id="SM00304">
    <property type="entry name" value="HAMP"/>
    <property type="match status" value="1"/>
</dbReference>
<proteinExistence type="predicted"/>
<feature type="transmembrane region" description="Helical" evidence="15">
    <location>
        <begin position="44"/>
        <end position="63"/>
    </location>
</feature>
<dbReference type="Pfam" id="PF02518">
    <property type="entry name" value="HATPase_c"/>
    <property type="match status" value="1"/>
</dbReference>
<dbReference type="CDD" id="cd00082">
    <property type="entry name" value="HisKA"/>
    <property type="match status" value="1"/>
</dbReference>
<dbReference type="EMBL" id="JARYGZ010000001">
    <property type="protein sequence ID" value="MDH7638055.1"/>
    <property type="molecule type" value="Genomic_DNA"/>
</dbReference>
<dbReference type="Pfam" id="PF00512">
    <property type="entry name" value="HisKA"/>
    <property type="match status" value="1"/>
</dbReference>
<dbReference type="InterPro" id="IPR045671">
    <property type="entry name" value="NtrY-like_N"/>
</dbReference>
<dbReference type="InterPro" id="IPR003661">
    <property type="entry name" value="HisK_dim/P_dom"/>
</dbReference>
<reference evidence="18" key="1">
    <citation type="submission" date="2023-04" db="EMBL/GenBank/DDBJ databases">
        <title>Sphingomonas sp. MAHUQ-71 isolated from rice field.</title>
        <authorList>
            <person name="Huq M.A."/>
        </authorList>
    </citation>
    <scope>NUCLEOTIDE SEQUENCE</scope>
    <source>
        <strain evidence="18">MAHUQ-71</strain>
    </source>
</reference>
<evidence type="ECO:0000256" key="9">
    <source>
        <dbReference type="ARBA" id="ARBA00022777"/>
    </source>
</evidence>
<dbReference type="CDD" id="cd06225">
    <property type="entry name" value="HAMP"/>
    <property type="match status" value="1"/>
</dbReference>
<keyword evidence="5" id="KW-0597">Phosphoprotein</keyword>
<keyword evidence="11 15" id="KW-1133">Transmembrane helix</keyword>
<dbReference type="InterPro" id="IPR005467">
    <property type="entry name" value="His_kinase_dom"/>
</dbReference>
<dbReference type="GO" id="GO:0005524">
    <property type="term" value="F:ATP binding"/>
    <property type="evidence" value="ECO:0007669"/>
    <property type="project" value="UniProtKB-KW"/>
</dbReference>
<gene>
    <name evidence="18" type="ORF">QGN17_04875</name>
</gene>
<keyword evidence="6" id="KW-0808">Transferase</keyword>
<evidence type="ECO:0000256" key="4">
    <source>
        <dbReference type="ARBA" id="ARBA00022475"/>
    </source>
</evidence>
<keyword evidence="4" id="KW-1003">Cell membrane</keyword>
<dbReference type="InterPro" id="IPR004358">
    <property type="entry name" value="Sig_transdc_His_kin-like_C"/>
</dbReference>
<sequence length="736" mass="79926">MQRRGALMMAVEILTGIAALAISAGSWAYISQAGSPETLLTPPLVALLLVANLVPWMGVLVLIARRIALQRVAGSAGGRLHVRLVAIFSAVAAVPTLLVVIFASLLFQYNATFWFGDSARTVLESSDRVAQAYVREYQDNLGRNMQPMAIDFRNALSDITTLDDPRVPAFMVEQWVGRQLSELALLSVGSDGTPHILLVANPNSTRNAVTMLPKAEIAALGDGKPKTDVTSDRIEARLLIDPKAHLYLYASRRIDPLVVAQATKARSALGDYTSLLNRSRTLQLRFNALLLGASLLIVAAAIWIAFTVANRITRPITDLVGAARRITLGDLTVRVPPAVRRDEVGALATAFNRMTRRIEEQTGALVTANAQIDQRRALTEAVLSGVSAGVISVDGDRRIRLSNQSADRMLRTDEEGTIGRPLSELSPELDRLIGEGQRESIVQIASAGEMRTLAVTLVPSDGGHVLTFDDITQQLLDQRRAAWSDVARRIAHEIKNPLTPIQLAAERLQRRYGKDVPADDTTFERLTQTIVRQVGDMRRMVDEFSSFARVPKPVFRAEPIVEIARQALFLHEVAHPAIRFSLDAPDPSPMLVCDRRLLGQALTNIVKNASEAIVEKHEEGEPVSGAIEMVIRAGENRLAIQVSDTGIGLPAERERLTEPYMTTRAKGTGLGLAIVKKIVEEHFGTIGFTDRPGGGTVVSILLDTDTLASLGSDAMPPEDGGSGDETRPELTRMKAG</sequence>
<name>A0ABT6MYC0_9SPHN</name>
<evidence type="ECO:0000256" key="14">
    <source>
        <dbReference type="SAM" id="MobiDB-lite"/>
    </source>
</evidence>
<evidence type="ECO:0000256" key="2">
    <source>
        <dbReference type="ARBA" id="ARBA00004651"/>
    </source>
</evidence>
<evidence type="ECO:0000256" key="11">
    <source>
        <dbReference type="ARBA" id="ARBA00022989"/>
    </source>
</evidence>
<keyword evidence="9" id="KW-0418">Kinase</keyword>
<dbReference type="EC" id="2.7.13.3" evidence="3"/>
<evidence type="ECO:0000256" key="10">
    <source>
        <dbReference type="ARBA" id="ARBA00022840"/>
    </source>
</evidence>
<feature type="domain" description="Histidine kinase" evidence="16">
    <location>
        <begin position="489"/>
        <end position="706"/>
    </location>
</feature>
<dbReference type="PANTHER" id="PTHR43065">
    <property type="entry name" value="SENSOR HISTIDINE KINASE"/>
    <property type="match status" value="1"/>
</dbReference>
<dbReference type="SUPFAM" id="SSF55874">
    <property type="entry name" value="ATPase domain of HSP90 chaperone/DNA topoisomerase II/histidine kinase"/>
    <property type="match status" value="1"/>
</dbReference>
<evidence type="ECO:0000256" key="6">
    <source>
        <dbReference type="ARBA" id="ARBA00022679"/>
    </source>
</evidence>
<keyword evidence="7 15" id="KW-0812">Transmembrane</keyword>